<reference evidence="3 4" key="1">
    <citation type="journal article" date="2022" name="Nat. Genet.">
        <title>Improved pea reference genome and pan-genome highlight genomic features and evolutionary characteristics.</title>
        <authorList>
            <person name="Yang T."/>
            <person name="Liu R."/>
            <person name="Luo Y."/>
            <person name="Hu S."/>
            <person name="Wang D."/>
            <person name="Wang C."/>
            <person name="Pandey M.K."/>
            <person name="Ge S."/>
            <person name="Xu Q."/>
            <person name="Li N."/>
            <person name="Li G."/>
            <person name="Huang Y."/>
            <person name="Saxena R.K."/>
            <person name="Ji Y."/>
            <person name="Li M."/>
            <person name="Yan X."/>
            <person name="He Y."/>
            <person name="Liu Y."/>
            <person name="Wang X."/>
            <person name="Xiang C."/>
            <person name="Varshney R.K."/>
            <person name="Ding H."/>
            <person name="Gao S."/>
            <person name="Zong X."/>
        </authorList>
    </citation>
    <scope>NUCLEOTIDE SEQUENCE [LARGE SCALE GENOMIC DNA]</scope>
    <source>
        <strain evidence="3 4">cv. Zhongwan 6</strain>
    </source>
</reference>
<dbReference type="Gramene" id="Psat06G0071400-T1">
    <property type="protein sequence ID" value="KAI5393699.1"/>
    <property type="gene ID" value="KIW84_060714"/>
</dbReference>
<evidence type="ECO:0000259" key="2">
    <source>
        <dbReference type="Pfam" id="PF25597"/>
    </source>
</evidence>
<accession>A0A9D5A369</accession>
<dbReference type="EMBL" id="JAMSHJ010000006">
    <property type="protein sequence ID" value="KAI5393699.1"/>
    <property type="molecule type" value="Genomic_DNA"/>
</dbReference>
<evidence type="ECO:0000256" key="1">
    <source>
        <dbReference type="SAM" id="MobiDB-lite"/>
    </source>
</evidence>
<name>A0A9D5A369_PEA</name>
<protein>
    <recommendedName>
        <fullName evidence="2">Retroviral polymerase SH3-like domain-containing protein</fullName>
    </recommendedName>
</protein>
<dbReference type="InterPro" id="IPR057670">
    <property type="entry name" value="SH3_retrovirus"/>
</dbReference>
<comment type="caution">
    <text evidence="3">The sequence shown here is derived from an EMBL/GenBank/DDBJ whole genome shotgun (WGS) entry which is preliminary data.</text>
</comment>
<evidence type="ECO:0000313" key="4">
    <source>
        <dbReference type="Proteomes" id="UP001058974"/>
    </source>
</evidence>
<dbReference type="Proteomes" id="UP001058974">
    <property type="component" value="Chromosome 6"/>
</dbReference>
<feature type="compositionally biased region" description="Acidic residues" evidence="1">
    <location>
        <begin position="114"/>
        <end position="123"/>
    </location>
</feature>
<dbReference type="Pfam" id="PF25597">
    <property type="entry name" value="SH3_retrovirus"/>
    <property type="match status" value="1"/>
</dbReference>
<keyword evidence="4" id="KW-1185">Reference proteome</keyword>
<proteinExistence type="predicted"/>
<feature type="region of interest" description="Disordered" evidence="1">
    <location>
        <begin position="98"/>
        <end position="159"/>
    </location>
</feature>
<organism evidence="3 4">
    <name type="scientific">Pisum sativum</name>
    <name type="common">Garden pea</name>
    <name type="synonym">Lathyrus oleraceus</name>
    <dbReference type="NCBI Taxonomy" id="3888"/>
    <lineage>
        <taxon>Eukaryota</taxon>
        <taxon>Viridiplantae</taxon>
        <taxon>Streptophyta</taxon>
        <taxon>Embryophyta</taxon>
        <taxon>Tracheophyta</taxon>
        <taxon>Spermatophyta</taxon>
        <taxon>Magnoliopsida</taxon>
        <taxon>eudicotyledons</taxon>
        <taxon>Gunneridae</taxon>
        <taxon>Pentapetalae</taxon>
        <taxon>rosids</taxon>
        <taxon>fabids</taxon>
        <taxon>Fabales</taxon>
        <taxon>Fabaceae</taxon>
        <taxon>Papilionoideae</taxon>
        <taxon>50 kb inversion clade</taxon>
        <taxon>NPAAA clade</taxon>
        <taxon>Hologalegina</taxon>
        <taxon>IRL clade</taxon>
        <taxon>Fabeae</taxon>
        <taxon>Lathyrus</taxon>
    </lineage>
</organism>
<feature type="domain" description="Retroviral polymerase SH3-like" evidence="2">
    <location>
        <begin position="71"/>
        <end position="103"/>
    </location>
</feature>
<dbReference type="AlphaFoldDB" id="A0A9D5A369"/>
<feature type="compositionally biased region" description="Polar residues" evidence="1">
    <location>
        <begin position="124"/>
        <end position="143"/>
    </location>
</feature>
<gene>
    <name evidence="3" type="ORF">KIW84_060714</name>
</gene>
<evidence type="ECO:0000313" key="3">
    <source>
        <dbReference type="EMBL" id="KAI5393699.1"/>
    </source>
</evidence>
<sequence length="159" mass="17954">MFESYDSISSGSDGNMSSNNDVILVYYYPELEGSAVKPQMTSADAILNHLCDEVVSAYSLFINKMMWGEKIKTYKLYDHVSKKIIVSKDVVFEESKSWNLNKPSGKPSSLYGINDDEAVENDYDVNQSSPLVNQHEPSYHVNQPSPPRDYKPINQDTAE</sequence>